<dbReference type="Proteomes" id="UP000316778">
    <property type="component" value="Unassembled WGS sequence"/>
</dbReference>
<comment type="caution">
    <text evidence="2">The sequence shown here is derived from an EMBL/GenBank/DDBJ whole genome shotgun (WGS) entry which is preliminary data.</text>
</comment>
<keyword evidence="3" id="KW-1185">Reference proteome</keyword>
<sequence length="296" mass="34306">MSGMQATGLFVIYLVWGNWQKLIKIVTVKIMPSFFLPYANSRFHGICEGSGPQLLVCLHGFGESAMHFLPLVKHMGRRFTIVGLDLPFHGQTEWNENRPFSGHDLQALVAMILQRQERQQFSLLGYSMGGRLALCLAAAMAPQLQHLVLLAPDGIRNNPWHMFVTRTVLGRRLFKYFTWHPQLFFWLLLTVRKLGWLNESIYKFAFFSMDKLDKRLLVYKVWMCMRRMLPDLKKVKRLLAQYHIPTLLIYGKYDRIMPAVLGRRLADGSIKGEILVLNKGHQLMSEELGKEIMLKI</sequence>
<evidence type="ECO:0000313" key="2">
    <source>
        <dbReference type="EMBL" id="TWI92013.1"/>
    </source>
</evidence>
<dbReference type="InterPro" id="IPR000073">
    <property type="entry name" value="AB_hydrolase_1"/>
</dbReference>
<dbReference type="PANTHER" id="PTHR43798:SF33">
    <property type="entry name" value="HYDROLASE, PUTATIVE (AFU_ORTHOLOGUE AFUA_2G14860)-RELATED"/>
    <property type="match status" value="1"/>
</dbReference>
<accession>A0A562TF55</accession>
<dbReference type="InterPro" id="IPR029058">
    <property type="entry name" value="AB_hydrolase_fold"/>
</dbReference>
<dbReference type="PANTHER" id="PTHR43798">
    <property type="entry name" value="MONOACYLGLYCEROL LIPASE"/>
    <property type="match status" value="1"/>
</dbReference>
<reference evidence="2 3" key="1">
    <citation type="journal article" date="2013" name="Stand. Genomic Sci.">
        <title>Genomic Encyclopedia of Type Strains, Phase I: The one thousand microbial genomes (KMG-I) project.</title>
        <authorList>
            <person name="Kyrpides N.C."/>
            <person name="Woyke T."/>
            <person name="Eisen J.A."/>
            <person name="Garrity G."/>
            <person name="Lilburn T.G."/>
            <person name="Beck B.J."/>
            <person name="Whitman W.B."/>
            <person name="Hugenholtz P."/>
            <person name="Klenk H.P."/>
        </authorList>
    </citation>
    <scope>NUCLEOTIDE SEQUENCE [LARGE SCALE GENOMIC DNA]</scope>
    <source>
        <strain evidence="2 3">DSM 13484</strain>
    </source>
</reference>
<gene>
    <name evidence="2" type="ORF">LX66_1394</name>
</gene>
<dbReference type="PRINTS" id="PR00111">
    <property type="entry name" value="ABHYDROLASE"/>
</dbReference>
<dbReference type="Gene3D" id="3.40.50.1820">
    <property type="entry name" value="alpha/beta hydrolase"/>
    <property type="match status" value="1"/>
</dbReference>
<dbReference type="InterPro" id="IPR050266">
    <property type="entry name" value="AB_hydrolase_sf"/>
</dbReference>
<evidence type="ECO:0000259" key="1">
    <source>
        <dbReference type="Pfam" id="PF00561"/>
    </source>
</evidence>
<evidence type="ECO:0000313" key="3">
    <source>
        <dbReference type="Proteomes" id="UP000316778"/>
    </source>
</evidence>
<organism evidence="2 3">
    <name type="scientific">Chitinophaga japonensis</name>
    <name type="common">Flexibacter japonensis</name>
    <dbReference type="NCBI Taxonomy" id="104662"/>
    <lineage>
        <taxon>Bacteria</taxon>
        <taxon>Pseudomonadati</taxon>
        <taxon>Bacteroidota</taxon>
        <taxon>Chitinophagia</taxon>
        <taxon>Chitinophagales</taxon>
        <taxon>Chitinophagaceae</taxon>
        <taxon>Chitinophaga</taxon>
    </lineage>
</organism>
<dbReference type="AlphaFoldDB" id="A0A562TF55"/>
<protein>
    <submittedName>
        <fullName evidence="2">Pimeloyl-ACP methyl ester carboxylesterase</fullName>
    </submittedName>
</protein>
<proteinExistence type="predicted"/>
<dbReference type="SUPFAM" id="SSF53474">
    <property type="entry name" value="alpha/beta-Hydrolases"/>
    <property type="match status" value="1"/>
</dbReference>
<name>A0A562TF55_CHIJA</name>
<feature type="domain" description="AB hydrolase-1" evidence="1">
    <location>
        <begin position="54"/>
        <end position="259"/>
    </location>
</feature>
<dbReference type="EMBL" id="VLLG01000002">
    <property type="protein sequence ID" value="TWI92013.1"/>
    <property type="molecule type" value="Genomic_DNA"/>
</dbReference>
<dbReference type="Pfam" id="PF00561">
    <property type="entry name" value="Abhydrolase_1"/>
    <property type="match status" value="1"/>
</dbReference>
<dbReference type="GO" id="GO:0016020">
    <property type="term" value="C:membrane"/>
    <property type="evidence" value="ECO:0007669"/>
    <property type="project" value="TreeGrafter"/>
</dbReference>